<dbReference type="EMBL" id="JARQZJ010000072">
    <property type="protein sequence ID" value="KAK9882005.1"/>
    <property type="molecule type" value="Genomic_DNA"/>
</dbReference>
<reference evidence="1 2" key="1">
    <citation type="submission" date="2023-03" db="EMBL/GenBank/DDBJ databases">
        <title>Genome insight into feeding habits of ladybird beetles.</title>
        <authorList>
            <person name="Li H.-S."/>
            <person name="Huang Y.-H."/>
            <person name="Pang H."/>
        </authorList>
    </citation>
    <scope>NUCLEOTIDE SEQUENCE [LARGE SCALE GENOMIC DNA]</scope>
    <source>
        <strain evidence="1">SYSU_2023b</strain>
        <tissue evidence="1">Whole body</tissue>
    </source>
</reference>
<proteinExistence type="predicted"/>
<dbReference type="Proteomes" id="UP001431783">
    <property type="component" value="Unassembled WGS sequence"/>
</dbReference>
<organism evidence="1 2">
    <name type="scientific">Henosepilachna vigintioctopunctata</name>
    <dbReference type="NCBI Taxonomy" id="420089"/>
    <lineage>
        <taxon>Eukaryota</taxon>
        <taxon>Metazoa</taxon>
        <taxon>Ecdysozoa</taxon>
        <taxon>Arthropoda</taxon>
        <taxon>Hexapoda</taxon>
        <taxon>Insecta</taxon>
        <taxon>Pterygota</taxon>
        <taxon>Neoptera</taxon>
        <taxon>Endopterygota</taxon>
        <taxon>Coleoptera</taxon>
        <taxon>Polyphaga</taxon>
        <taxon>Cucujiformia</taxon>
        <taxon>Coccinelloidea</taxon>
        <taxon>Coccinellidae</taxon>
        <taxon>Epilachninae</taxon>
        <taxon>Epilachnini</taxon>
        <taxon>Henosepilachna</taxon>
    </lineage>
</organism>
<sequence length="69" mass="7806">CEASPSMAAGISVGIQESAAGVEMRPMARKHLYLGKMYWSMKIKQGWIMENSLCFTSHRGRKDIQLYKP</sequence>
<feature type="non-terminal residue" evidence="1">
    <location>
        <position position="1"/>
    </location>
</feature>
<protein>
    <submittedName>
        <fullName evidence="1">Uncharacterized protein</fullName>
    </submittedName>
</protein>
<evidence type="ECO:0000313" key="2">
    <source>
        <dbReference type="Proteomes" id="UP001431783"/>
    </source>
</evidence>
<name>A0AAW1UPV5_9CUCU</name>
<comment type="caution">
    <text evidence="1">The sequence shown here is derived from an EMBL/GenBank/DDBJ whole genome shotgun (WGS) entry which is preliminary data.</text>
</comment>
<accession>A0AAW1UPV5</accession>
<evidence type="ECO:0000313" key="1">
    <source>
        <dbReference type="EMBL" id="KAK9882005.1"/>
    </source>
</evidence>
<dbReference type="AlphaFoldDB" id="A0AAW1UPV5"/>
<gene>
    <name evidence="1" type="ORF">WA026_018858</name>
</gene>
<keyword evidence="2" id="KW-1185">Reference proteome</keyword>